<dbReference type="InterPro" id="IPR011664">
    <property type="entry name" value="Abi_system_AbiD/AbiF-like"/>
</dbReference>
<proteinExistence type="predicted"/>
<organism evidence="1 2">
    <name type="scientific">Weissella confusa</name>
    <name type="common">Lactobacillus confusus</name>
    <dbReference type="NCBI Taxonomy" id="1583"/>
    <lineage>
        <taxon>Bacteria</taxon>
        <taxon>Bacillati</taxon>
        <taxon>Bacillota</taxon>
        <taxon>Bacilli</taxon>
        <taxon>Lactobacillales</taxon>
        <taxon>Lactobacillaceae</taxon>
        <taxon>Weissella</taxon>
    </lineage>
</organism>
<dbReference type="AlphaFoldDB" id="A0AAJ3DAE5"/>
<evidence type="ECO:0000313" key="1">
    <source>
        <dbReference type="EMBL" id="NBA10665.1"/>
    </source>
</evidence>
<name>A0AAJ3DAE5_WEICO</name>
<reference evidence="1" key="1">
    <citation type="submission" date="2020-01" db="EMBL/GenBank/DDBJ databases">
        <title>First Reported Case and Whole Genome of Weissella confusa in an Equid.</title>
        <authorList>
            <person name="Little S.V."/>
            <person name="Lawhon S.D."/>
        </authorList>
    </citation>
    <scope>NUCLEOTIDE SEQUENCE</scope>
    <source>
        <strain evidence="1">718955</strain>
    </source>
</reference>
<comment type="caution">
    <text evidence="1">The sequence shown here is derived from an EMBL/GenBank/DDBJ whole genome shotgun (WGS) entry which is preliminary data.</text>
</comment>
<dbReference type="Pfam" id="PF07751">
    <property type="entry name" value="Abi_2"/>
    <property type="match status" value="1"/>
</dbReference>
<gene>
    <name evidence="1" type="ORF">GTU77_00285</name>
</gene>
<evidence type="ECO:0000313" key="2">
    <source>
        <dbReference type="Proteomes" id="UP000719917"/>
    </source>
</evidence>
<accession>A0AAJ3DAE5</accession>
<dbReference type="RefSeq" id="WP_161690122.1">
    <property type="nucleotide sequence ID" value="NZ_JAAAMQ010000001.1"/>
</dbReference>
<dbReference type="Proteomes" id="UP000719917">
    <property type="component" value="Unassembled WGS sequence"/>
</dbReference>
<protein>
    <submittedName>
        <fullName evidence="1">Abi family protein</fullName>
    </submittedName>
</protein>
<sequence length="329" mass="38478">MDKPFKSINDQIEILESRNLIIANHESAKNALVRYGYYEVVNGYKDLFMVSNDDSDGFIPGTTFEHLESLYQLDRSVRYGVVEALETLEANIRQAVAYVVAENISEDQRVYIDRNKYNTGKKYQKRYNGRMHDVWPIDDLVFKMNKISESDSQPIKHYRTKYGNVPPWILVKEMPFGTLIWFFQLLKKAEKTKVLSILTGQSSNTINGLLEKSHFKSAFKELLLLYLTYRNHASHGGRTYNFSTTKYELSYNEYIHDFIGVTQGDYRVKRGRSRVGVVLKTLQLFSDPPPYDYLRAHLKVYLSNYFKKFPDDQEVILREMELDLSDIMS</sequence>
<dbReference type="EMBL" id="JAAAMQ010000001">
    <property type="protein sequence ID" value="NBA10665.1"/>
    <property type="molecule type" value="Genomic_DNA"/>
</dbReference>